<keyword evidence="1" id="KW-0812">Transmembrane</keyword>
<gene>
    <name evidence="2" type="ORF">RNZ46_16775</name>
</gene>
<dbReference type="RefSeq" id="WP_316983324.1">
    <property type="nucleotide sequence ID" value="NZ_CP136521.1"/>
</dbReference>
<evidence type="ECO:0000313" key="2">
    <source>
        <dbReference type="EMBL" id="WOD43640.1"/>
    </source>
</evidence>
<protein>
    <submittedName>
        <fullName evidence="2">YbbR-like domain-containing protein</fullName>
    </submittedName>
</protein>
<dbReference type="PANTHER" id="PTHR37804:SF1">
    <property type="entry name" value="CDAA REGULATORY PROTEIN CDAR"/>
    <property type="match status" value="1"/>
</dbReference>
<dbReference type="Gene3D" id="2.170.120.30">
    <property type="match status" value="1"/>
</dbReference>
<evidence type="ECO:0000313" key="3">
    <source>
        <dbReference type="Proteomes" id="UP001302486"/>
    </source>
</evidence>
<feature type="transmembrane region" description="Helical" evidence="1">
    <location>
        <begin position="20"/>
        <end position="38"/>
    </location>
</feature>
<organism evidence="2 3">
    <name type="scientific">Hwangdonia lutea</name>
    <dbReference type="NCBI Taxonomy" id="3075823"/>
    <lineage>
        <taxon>Bacteria</taxon>
        <taxon>Pseudomonadati</taxon>
        <taxon>Bacteroidota</taxon>
        <taxon>Flavobacteriia</taxon>
        <taxon>Flavobacteriales</taxon>
        <taxon>Flavobacteriaceae</taxon>
        <taxon>Hwangdonia</taxon>
    </lineage>
</organism>
<dbReference type="EMBL" id="CP136521">
    <property type="protein sequence ID" value="WOD43640.1"/>
    <property type="molecule type" value="Genomic_DNA"/>
</dbReference>
<dbReference type="KEGG" id="hws:RNZ46_16775"/>
<dbReference type="AlphaFoldDB" id="A0AA97ENE8"/>
<accession>A0AA97ENE8</accession>
<name>A0AA97ENE8_9FLAO</name>
<reference evidence="3" key="1">
    <citation type="submission" date="2024-06" db="EMBL/GenBank/DDBJ databases">
        <title>Hwangdonia haimaensis gen. nov., sp. nov., a member of the family Flavobacteriaceae isolated from the haima cold seep.</title>
        <authorList>
            <person name="Li J."/>
        </authorList>
    </citation>
    <scope>NUCLEOTIDE SEQUENCE [LARGE SCALE GENOMIC DNA]</scope>
    <source>
        <strain evidence="3">SCSIO 19198</strain>
    </source>
</reference>
<proteinExistence type="predicted"/>
<keyword evidence="1" id="KW-1133">Transmembrane helix</keyword>
<keyword evidence="3" id="KW-1185">Reference proteome</keyword>
<dbReference type="Gene3D" id="2.170.120.40">
    <property type="entry name" value="YbbR-like domain"/>
    <property type="match status" value="1"/>
</dbReference>
<keyword evidence="1" id="KW-0472">Membrane</keyword>
<dbReference type="Proteomes" id="UP001302486">
    <property type="component" value="Chromosome"/>
</dbReference>
<evidence type="ECO:0000256" key="1">
    <source>
        <dbReference type="SAM" id="Phobius"/>
    </source>
</evidence>
<sequence length="321" mass="36887">MIKKIKSDIKTSIKTRKINVFFLFLFFAFIILILTKLSKEYTNTVVFNIDKINVPQENVILNDSSAKLNITLKTHGFKWLTYYFNKPKIAIDFVKDVDKIDSTFIWSKSKAYLLESTQFGKQVELLNITPDTLRFRFDVNLVKKVPIILNADINYSQGFDVSEPFKITPDSIEVIGPNVLVTQIDSVETNPIKLTDVKSDIKKVIQLKLPKNSKDLTFSDNTVSLTATVEKFTEGTLKLPISIKNIPNNKTIKYFPKTVNVTYYTSLNNFKTISAKDFKVECDFSKTTNNQSFLLPELTKFPETVKHVKINQQHIEFIITE</sequence>
<dbReference type="PANTHER" id="PTHR37804">
    <property type="entry name" value="CDAA REGULATORY PROTEIN CDAR"/>
    <property type="match status" value="1"/>
</dbReference>
<dbReference type="InterPro" id="IPR053154">
    <property type="entry name" value="c-di-AMP_regulator"/>
</dbReference>